<proteinExistence type="predicted"/>
<feature type="transmembrane region" description="Helical" evidence="4">
    <location>
        <begin position="35"/>
        <end position="53"/>
    </location>
</feature>
<dbReference type="SMART" id="SM00091">
    <property type="entry name" value="PAS"/>
    <property type="match status" value="1"/>
</dbReference>
<feature type="transmembrane region" description="Helical" evidence="4">
    <location>
        <begin position="96"/>
        <end position="113"/>
    </location>
</feature>
<dbReference type="SMART" id="SM00387">
    <property type="entry name" value="HATPase_c"/>
    <property type="match status" value="1"/>
</dbReference>
<dbReference type="PRINTS" id="PR00344">
    <property type="entry name" value="BCTRLSENSOR"/>
</dbReference>
<dbReference type="SMART" id="SM00388">
    <property type="entry name" value="HisKA"/>
    <property type="match status" value="1"/>
</dbReference>
<sequence>MSAPLLTRLLFLRPRRADANDGFMRLVRGFVRARAVLALALLGSQGLVQAMVSNLKWEVLLLCAVYTGVTLLPVMWPQFLRGTNRASLSGLRGWRWWANIGVDVVVFSLLQVLDPSSSVPFAALYILPVLMSGVLAPRRMALAAASLASLGLLGGAVWVGLAAPDWSVRWTGSGLAGLGYFAVALLAAELAERLAGEQRAAQGSRAYARQQSALNQLVIDELREGVLVLDRDGLVRAANPAARALLGDRQPVEAVTFPLRGVPAWSELQDAVDRAWRQGPQGLERANVVLHWPEAPSRRLRTRLRFIRSAEADGAEDLCLLLMEDQATLVARAQQEKLAAMGRMSASIAHEIRNPLSAISQANALLAEDLQADVGAQRLAAMVDSNVKRLQRIVDEVALLAAPLPVESARLDAKALVQEVCDDWLRTQPKGTGETVALALDPAVGAVQFDAEHLRRVLINLLDNGWRHAQDAPPAWLQVTLDTLDERQVRLAVVNPGPPMSPEVERHMFEPFFSSRSRGSGLGLTICRELCERYGARIDYQARLVQGTPAVAFVVTLRGLPALNAESH</sequence>
<dbReference type="Pfam" id="PF25323">
    <property type="entry name" value="6TM_PilS"/>
    <property type="match status" value="1"/>
</dbReference>
<keyword evidence="4" id="KW-1133">Transmembrane helix</keyword>
<evidence type="ECO:0000313" key="7">
    <source>
        <dbReference type="Proteomes" id="UP000288587"/>
    </source>
</evidence>
<dbReference type="OrthoDB" id="9815750at2"/>
<dbReference type="Gene3D" id="3.30.450.20">
    <property type="entry name" value="PAS domain"/>
    <property type="match status" value="1"/>
</dbReference>
<evidence type="ECO:0000256" key="1">
    <source>
        <dbReference type="ARBA" id="ARBA00000085"/>
    </source>
</evidence>
<dbReference type="Pfam" id="PF08448">
    <property type="entry name" value="PAS_4"/>
    <property type="match status" value="1"/>
</dbReference>
<dbReference type="PANTHER" id="PTHR43065">
    <property type="entry name" value="SENSOR HISTIDINE KINASE"/>
    <property type="match status" value="1"/>
</dbReference>
<dbReference type="PANTHER" id="PTHR43065:SF52">
    <property type="entry name" value="SENSOR PROTEIN KINASE PILS"/>
    <property type="match status" value="1"/>
</dbReference>
<feature type="domain" description="Histidine kinase" evidence="5">
    <location>
        <begin position="347"/>
        <end position="548"/>
    </location>
</feature>
<dbReference type="PROSITE" id="PS50109">
    <property type="entry name" value="HIS_KIN"/>
    <property type="match status" value="1"/>
</dbReference>
<dbReference type="Gene3D" id="1.10.287.130">
    <property type="match status" value="1"/>
</dbReference>
<keyword evidence="3" id="KW-0597">Phosphoprotein</keyword>
<dbReference type="InterPro" id="IPR036097">
    <property type="entry name" value="HisK_dim/P_sf"/>
</dbReference>
<evidence type="ECO:0000256" key="2">
    <source>
        <dbReference type="ARBA" id="ARBA00012438"/>
    </source>
</evidence>
<evidence type="ECO:0000256" key="4">
    <source>
        <dbReference type="SAM" id="Phobius"/>
    </source>
</evidence>
<dbReference type="SUPFAM" id="SSF47384">
    <property type="entry name" value="Homodimeric domain of signal transducing histidine kinase"/>
    <property type="match status" value="1"/>
</dbReference>
<protein>
    <recommendedName>
        <fullName evidence="2">histidine kinase</fullName>
        <ecNumber evidence="2">2.7.13.3</ecNumber>
    </recommendedName>
</protein>
<keyword evidence="7" id="KW-1185">Reference proteome</keyword>
<dbReference type="InterPro" id="IPR003661">
    <property type="entry name" value="HisK_dim/P_dom"/>
</dbReference>
<feature type="transmembrane region" description="Helical" evidence="4">
    <location>
        <begin position="143"/>
        <end position="164"/>
    </location>
</feature>
<evidence type="ECO:0000313" key="6">
    <source>
        <dbReference type="EMBL" id="RVT86470.1"/>
    </source>
</evidence>
<dbReference type="InterPro" id="IPR005467">
    <property type="entry name" value="His_kinase_dom"/>
</dbReference>
<dbReference type="EMBL" id="SACM01000002">
    <property type="protein sequence ID" value="RVT86470.1"/>
    <property type="molecule type" value="Genomic_DNA"/>
</dbReference>
<keyword evidence="4" id="KW-0812">Transmembrane</keyword>
<dbReference type="SUPFAM" id="SSF55785">
    <property type="entry name" value="PYP-like sensor domain (PAS domain)"/>
    <property type="match status" value="1"/>
</dbReference>
<dbReference type="SUPFAM" id="SSF55874">
    <property type="entry name" value="ATPase domain of HSP90 chaperone/DNA topoisomerase II/histidine kinase"/>
    <property type="match status" value="1"/>
</dbReference>
<dbReference type="GO" id="GO:0000155">
    <property type="term" value="F:phosphorelay sensor kinase activity"/>
    <property type="evidence" value="ECO:0007669"/>
    <property type="project" value="InterPro"/>
</dbReference>
<dbReference type="InterPro" id="IPR035965">
    <property type="entry name" value="PAS-like_dom_sf"/>
</dbReference>
<dbReference type="RefSeq" id="WP_127682966.1">
    <property type="nucleotide sequence ID" value="NZ_SACM01000002.1"/>
</dbReference>
<keyword evidence="4" id="KW-0472">Membrane</keyword>
<dbReference type="InterPro" id="IPR000014">
    <property type="entry name" value="PAS"/>
</dbReference>
<dbReference type="Pfam" id="PF02518">
    <property type="entry name" value="HATPase_c"/>
    <property type="match status" value="1"/>
</dbReference>
<dbReference type="InterPro" id="IPR013656">
    <property type="entry name" value="PAS_4"/>
</dbReference>
<dbReference type="InterPro" id="IPR036890">
    <property type="entry name" value="HATPase_C_sf"/>
</dbReference>
<feature type="transmembrane region" description="Helical" evidence="4">
    <location>
        <begin position="170"/>
        <end position="191"/>
    </location>
</feature>
<evidence type="ECO:0000259" key="5">
    <source>
        <dbReference type="PROSITE" id="PS50109"/>
    </source>
</evidence>
<dbReference type="InterPro" id="IPR003594">
    <property type="entry name" value="HATPase_dom"/>
</dbReference>
<dbReference type="InterPro" id="IPR004358">
    <property type="entry name" value="Sig_transdc_His_kin-like_C"/>
</dbReference>
<comment type="caution">
    <text evidence="6">The sequence shown here is derived from an EMBL/GenBank/DDBJ whole genome shotgun (WGS) entry which is preliminary data.</text>
</comment>
<name>A0A3S2UFG0_9BURK</name>
<dbReference type="Pfam" id="PF00512">
    <property type="entry name" value="HisKA"/>
    <property type="match status" value="1"/>
</dbReference>
<dbReference type="EC" id="2.7.13.3" evidence="2"/>
<reference evidence="6 7" key="1">
    <citation type="submission" date="2019-01" db="EMBL/GenBank/DDBJ databases">
        <authorList>
            <person name="Chen W.-M."/>
        </authorList>
    </citation>
    <scope>NUCLEOTIDE SEQUENCE [LARGE SCALE GENOMIC DNA]</scope>
    <source>
        <strain evidence="6 7">CCP-18</strain>
    </source>
</reference>
<organism evidence="6 7">
    <name type="scientific">Inhella crocodyli</name>
    <dbReference type="NCBI Taxonomy" id="2499851"/>
    <lineage>
        <taxon>Bacteria</taxon>
        <taxon>Pseudomonadati</taxon>
        <taxon>Pseudomonadota</taxon>
        <taxon>Betaproteobacteria</taxon>
        <taxon>Burkholderiales</taxon>
        <taxon>Sphaerotilaceae</taxon>
        <taxon>Inhella</taxon>
    </lineage>
</organism>
<comment type="catalytic activity">
    <reaction evidence="1">
        <text>ATP + protein L-histidine = ADP + protein N-phospho-L-histidine.</text>
        <dbReference type="EC" id="2.7.13.3"/>
    </reaction>
</comment>
<dbReference type="Gene3D" id="3.30.565.10">
    <property type="entry name" value="Histidine kinase-like ATPase, C-terminal domain"/>
    <property type="match status" value="1"/>
</dbReference>
<dbReference type="CDD" id="cd00082">
    <property type="entry name" value="HisKA"/>
    <property type="match status" value="1"/>
</dbReference>
<feature type="transmembrane region" description="Helical" evidence="4">
    <location>
        <begin position="59"/>
        <end position="76"/>
    </location>
</feature>
<evidence type="ECO:0000256" key="3">
    <source>
        <dbReference type="ARBA" id="ARBA00022553"/>
    </source>
</evidence>
<gene>
    <name evidence="6" type="ORF">EOD73_10715</name>
</gene>
<accession>A0A3S2UFG0</accession>
<dbReference type="Proteomes" id="UP000288587">
    <property type="component" value="Unassembled WGS sequence"/>
</dbReference>
<dbReference type="AlphaFoldDB" id="A0A3S2UFG0"/>